<keyword evidence="4" id="KW-0732">Signal</keyword>
<protein>
    <recommendedName>
        <fullName evidence="5">Kazal-like domain-containing protein</fullName>
    </recommendedName>
</protein>
<accession>A0A7R8UPK9</accession>
<feature type="chain" id="PRO_5030951069" description="Kazal-like domain-containing protein" evidence="4">
    <location>
        <begin position="18"/>
        <end position="140"/>
    </location>
</feature>
<organism evidence="6 7">
    <name type="scientific">Hermetia illucens</name>
    <name type="common">Black soldier fly</name>
    <dbReference type="NCBI Taxonomy" id="343691"/>
    <lineage>
        <taxon>Eukaryota</taxon>
        <taxon>Metazoa</taxon>
        <taxon>Ecdysozoa</taxon>
        <taxon>Arthropoda</taxon>
        <taxon>Hexapoda</taxon>
        <taxon>Insecta</taxon>
        <taxon>Pterygota</taxon>
        <taxon>Neoptera</taxon>
        <taxon>Endopterygota</taxon>
        <taxon>Diptera</taxon>
        <taxon>Brachycera</taxon>
        <taxon>Stratiomyomorpha</taxon>
        <taxon>Stratiomyidae</taxon>
        <taxon>Hermetiinae</taxon>
        <taxon>Hermetia</taxon>
    </lineage>
</organism>
<dbReference type="Proteomes" id="UP000594454">
    <property type="component" value="Chromosome 3"/>
</dbReference>
<feature type="signal peptide" evidence="4">
    <location>
        <begin position="1"/>
        <end position="17"/>
    </location>
</feature>
<keyword evidence="1" id="KW-0646">Protease inhibitor</keyword>
<feature type="domain" description="Kazal-like" evidence="5">
    <location>
        <begin position="12"/>
        <end position="67"/>
    </location>
</feature>
<keyword evidence="3" id="KW-1015">Disulfide bond</keyword>
<reference evidence="6 7" key="1">
    <citation type="submission" date="2020-11" db="EMBL/GenBank/DDBJ databases">
        <authorList>
            <person name="Wallbank WR R."/>
            <person name="Pardo Diaz C."/>
            <person name="Kozak K."/>
            <person name="Martin S."/>
            <person name="Jiggins C."/>
            <person name="Moest M."/>
            <person name="Warren A I."/>
            <person name="Generalovic N T."/>
            <person name="Byers J.R.P. K."/>
            <person name="Montejo-Kovacevich G."/>
            <person name="Yen C E."/>
        </authorList>
    </citation>
    <scope>NUCLEOTIDE SEQUENCE [LARGE SCALE GENOMIC DNA]</scope>
</reference>
<dbReference type="SUPFAM" id="SSF100895">
    <property type="entry name" value="Kazal-type serine protease inhibitors"/>
    <property type="match status" value="2"/>
</dbReference>
<dbReference type="PROSITE" id="PS51465">
    <property type="entry name" value="KAZAL_2"/>
    <property type="match status" value="2"/>
</dbReference>
<evidence type="ECO:0000259" key="5">
    <source>
        <dbReference type="PROSITE" id="PS51465"/>
    </source>
</evidence>
<dbReference type="AlphaFoldDB" id="A0A7R8UPK9"/>
<dbReference type="EMBL" id="LR899011">
    <property type="protein sequence ID" value="CAD7084594.1"/>
    <property type="molecule type" value="Genomic_DNA"/>
</dbReference>
<evidence type="ECO:0000256" key="4">
    <source>
        <dbReference type="SAM" id="SignalP"/>
    </source>
</evidence>
<gene>
    <name evidence="6" type="ORF">HERILL_LOCUS7481</name>
</gene>
<proteinExistence type="predicted"/>
<dbReference type="InParanoid" id="A0A7R8UPK9"/>
<sequence>MKYQVLLLATLVAVTLSCETPCTRELTPVCGSDGVNFQVFNNECLMENENCKGTSKWAKTNLRSCLGFRSDDPVPLACVRMCPMLVMPVCGYNGKEYRIFGNSCLFGIENCLLQGVGEYENVPMEKCTLSEIVRDRKIGG</sequence>
<dbReference type="InterPro" id="IPR050653">
    <property type="entry name" value="Prot_Inhib_GrowthFact_Antg"/>
</dbReference>
<evidence type="ECO:0000256" key="1">
    <source>
        <dbReference type="ARBA" id="ARBA00022690"/>
    </source>
</evidence>
<dbReference type="GO" id="GO:0030154">
    <property type="term" value="P:cell differentiation"/>
    <property type="evidence" value="ECO:0007669"/>
    <property type="project" value="TreeGrafter"/>
</dbReference>
<feature type="domain" description="Kazal-like" evidence="5">
    <location>
        <begin position="72"/>
        <end position="129"/>
    </location>
</feature>
<keyword evidence="7" id="KW-1185">Reference proteome</keyword>
<dbReference type="GO" id="GO:0005576">
    <property type="term" value="C:extracellular region"/>
    <property type="evidence" value="ECO:0007669"/>
    <property type="project" value="TreeGrafter"/>
</dbReference>
<dbReference type="PANTHER" id="PTHR10913:SF45">
    <property type="entry name" value="FOLLISTATIN, ISOFORM A-RELATED"/>
    <property type="match status" value="1"/>
</dbReference>
<name>A0A7R8UPK9_HERIL</name>
<dbReference type="PROSITE" id="PS51257">
    <property type="entry name" value="PROKAR_LIPOPROTEIN"/>
    <property type="match status" value="1"/>
</dbReference>
<dbReference type="PANTHER" id="PTHR10913">
    <property type="entry name" value="FOLLISTATIN-RELATED"/>
    <property type="match status" value="1"/>
</dbReference>
<dbReference type="OrthoDB" id="126772at2759"/>
<evidence type="ECO:0000313" key="7">
    <source>
        <dbReference type="Proteomes" id="UP000594454"/>
    </source>
</evidence>
<dbReference type="Gene3D" id="3.30.60.30">
    <property type="match status" value="2"/>
</dbReference>
<evidence type="ECO:0000313" key="6">
    <source>
        <dbReference type="EMBL" id="CAD7084594.1"/>
    </source>
</evidence>
<evidence type="ECO:0000256" key="2">
    <source>
        <dbReference type="ARBA" id="ARBA00022900"/>
    </source>
</evidence>
<dbReference type="Pfam" id="PF00050">
    <property type="entry name" value="Kazal_1"/>
    <property type="match status" value="2"/>
</dbReference>
<dbReference type="CDD" id="cd00104">
    <property type="entry name" value="KAZAL_FS"/>
    <property type="match status" value="2"/>
</dbReference>
<dbReference type="InterPro" id="IPR002350">
    <property type="entry name" value="Kazal_dom"/>
</dbReference>
<keyword evidence="2" id="KW-0722">Serine protease inhibitor</keyword>
<evidence type="ECO:0000256" key="3">
    <source>
        <dbReference type="ARBA" id="ARBA00023157"/>
    </source>
</evidence>
<dbReference type="SMART" id="SM00280">
    <property type="entry name" value="KAZAL"/>
    <property type="match status" value="2"/>
</dbReference>
<dbReference type="InterPro" id="IPR036058">
    <property type="entry name" value="Kazal_dom_sf"/>
</dbReference>